<accession>A0A088S4N7</accession>
<gene>
    <name evidence="4" type="ORF">LPMP_130310</name>
</gene>
<dbReference type="InterPro" id="IPR000873">
    <property type="entry name" value="AMP-dep_synth/lig_dom"/>
</dbReference>
<evidence type="ECO:0000313" key="5">
    <source>
        <dbReference type="Proteomes" id="UP000063063"/>
    </source>
</evidence>
<name>A0A088S4N7_LEIPA</name>
<proteinExistence type="predicted"/>
<dbReference type="InterPro" id="IPR042099">
    <property type="entry name" value="ANL_N_sf"/>
</dbReference>
<dbReference type="InterPro" id="IPR020845">
    <property type="entry name" value="AMP-binding_CS"/>
</dbReference>
<keyword evidence="1" id="KW-0547">Nucleotide-binding</keyword>
<evidence type="ECO:0000259" key="3">
    <source>
        <dbReference type="Pfam" id="PF00501"/>
    </source>
</evidence>
<sequence length="669" mass="74331">MLQRFSRRSLRGYRGAQQVAALRCSLRFGMNVGGSYYQESDTAGIHQMNNDLRLGLVIKPQSTLVELWEQALKAWPTRRFLGSKMWVRGKLGYVWATYESINTEVEAMRTLLHKMGVEKGSRVVVISENRYEWVVVHFATMQLGAHFVALPTNITPSEAQLVVRSTQSKVLFVETKASYAAVKGWIGRVGQLEHAICFEDQVGEGSYAVAISIAADVPEKTPARTDVRAEDTAMIVFTAGTTGPPKGVMLSHKNIVANVSSVYASLGEALTHSDMFMSLCSWCVAGTLTADLYQALCKGACVCIPPETLEGFQDLPLVNPSVIVSVAQPFQRAYANIVDDILNRGSFTKDLTRLVVGRITENRLMFKKPGRTLRAFSHALLGKFKAQFGSELRVVIIIGHQLTKDQSELMADLDVFVVNTYGCMEAGGLIATDVDVPQRLKALPGLEVRVVNEKNEIVAPGDLGEILVEAPNAMQGYFDVHIDPEEAKNSLVEYGSRTFVRSGDYGTLTGGWITVRGNKDVLIKLANAKTVNPLEVEATLTKSPFIKQVFIYGNGRPYVVALVVANTKAIAAHLRKVERRDGMPLVNDREKADCIRAELRRVSQDLPPRTHVRRFAFVDEFTLANGFMTVKMGYARQKIEDHYVHYFEALYDETPKFYGFAVDDYDDLF</sequence>
<dbReference type="Proteomes" id="UP000063063">
    <property type="component" value="Chromosome 13"/>
</dbReference>
<dbReference type="RefSeq" id="XP_010697114.1">
    <property type="nucleotide sequence ID" value="XM_010698812.1"/>
</dbReference>
<organism evidence="4 5">
    <name type="scientific">Leishmania panamensis</name>
    <dbReference type="NCBI Taxonomy" id="5679"/>
    <lineage>
        <taxon>Eukaryota</taxon>
        <taxon>Discoba</taxon>
        <taxon>Euglenozoa</taxon>
        <taxon>Kinetoplastea</taxon>
        <taxon>Metakinetoplastina</taxon>
        <taxon>Trypanosomatida</taxon>
        <taxon>Trypanosomatidae</taxon>
        <taxon>Leishmaniinae</taxon>
        <taxon>Leishmania</taxon>
        <taxon>Leishmania guyanensis species complex</taxon>
    </lineage>
</organism>
<dbReference type="AlphaFoldDB" id="A0A088S4N7"/>
<dbReference type="eggNOG" id="KOG1256">
    <property type="taxonomic scope" value="Eukaryota"/>
</dbReference>
<dbReference type="GO" id="GO:0005524">
    <property type="term" value="F:ATP binding"/>
    <property type="evidence" value="ECO:0007669"/>
    <property type="project" value="UniProtKB-KW"/>
</dbReference>
<dbReference type="Pfam" id="PF23562">
    <property type="entry name" value="AMP-binding_C_3"/>
    <property type="match status" value="1"/>
</dbReference>
<dbReference type="PANTHER" id="PTHR43272">
    <property type="entry name" value="LONG-CHAIN-FATTY-ACID--COA LIGASE"/>
    <property type="match status" value="1"/>
</dbReference>
<dbReference type="GO" id="GO:0016020">
    <property type="term" value="C:membrane"/>
    <property type="evidence" value="ECO:0007669"/>
    <property type="project" value="TreeGrafter"/>
</dbReference>
<reference evidence="4 5" key="1">
    <citation type="journal article" date="2015" name="Sci. Rep.">
        <title>The genome of Leishmania panamensis: insights into genomics of the L. (Viannia) subgenus.</title>
        <authorList>
            <person name="Llanes A."/>
            <person name="Restrepo C.M."/>
            <person name="Vecchio G.D."/>
            <person name="Anguizola F.J."/>
            <person name="Lleonart R."/>
        </authorList>
    </citation>
    <scope>NUCLEOTIDE SEQUENCE [LARGE SCALE GENOMIC DNA]</scope>
    <source>
        <strain evidence="4 5">MHOM/PA/94/PSC-1</strain>
    </source>
</reference>
<dbReference type="PANTHER" id="PTHR43272:SF33">
    <property type="entry name" value="AMP-BINDING DOMAIN-CONTAINING PROTEIN-RELATED"/>
    <property type="match status" value="1"/>
</dbReference>
<dbReference type="VEuPathDB" id="TriTrypDB:LPMP_130310"/>
<dbReference type="KEGG" id="lpan:LPMP_130310"/>
<dbReference type="VEuPathDB" id="TriTrypDB:LPAL13_130007300"/>
<protein>
    <submittedName>
        <fullName evidence="4">Acyl- CoA synthetase, putative</fullName>
        <ecNumber evidence="4">6.2.1.3</ecNumber>
    </submittedName>
</protein>
<dbReference type="SUPFAM" id="SSF56801">
    <property type="entry name" value="Acetyl-CoA synthetase-like"/>
    <property type="match status" value="1"/>
</dbReference>
<feature type="domain" description="AMP-dependent synthetase/ligase" evidence="3">
    <location>
        <begin position="86"/>
        <end position="478"/>
    </location>
</feature>
<keyword evidence="2" id="KW-0067">ATP-binding</keyword>
<dbReference type="EC" id="6.2.1.3" evidence="4"/>
<dbReference type="OrthoDB" id="1700726at2759"/>
<evidence type="ECO:0000256" key="2">
    <source>
        <dbReference type="ARBA" id="ARBA00022840"/>
    </source>
</evidence>
<dbReference type="EMBL" id="CP009382">
    <property type="protein sequence ID" value="AIN96461.1"/>
    <property type="molecule type" value="Genomic_DNA"/>
</dbReference>
<keyword evidence="5" id="KW-1185">Reference proteome</keyword>
<dbReference type="Pfam" id="PF00501">
    <property type="entry name" value="AMP-binding"/>
    <property type="match status" value="1"/>
</dbReference>
<dbReference type="GO" id="GO:0004467">
    <property type="term" value="F:long-chain fatty acid-CoA ligase activity"/>
    <property type="evidence" value="ECO:0007669"/>
    <property type="project" value="UniProtKB-EC"/>
</dbReference>
<keyword evidence="4" id="KW-0436">Ligase</keyword>
<dbReference type="GeneID" id="22573141"/>
<evidence type="ECO:0000313" key="4">
    <source>
        <dbReference type="EMBL" id="AIN96461.1"/>
    </source>
</evidence>
<evidence type="ECO:0000256" key="1">
    <source>
        <dbReference type="ARBA" id="ARBA00022741"/>
    </source>
</evidence>
<dbReference type="PROSITE" id="PS00455">
    <property type="entry name" value="AMP_BINDING"/>
    <property type="match status" value="1"/>
</dbReference>
<dbReference type="Gene3D" id="3.40.50.12780">
    <property type="entry name" value="N-terminal domain of ligase-like"/>
    <property type="match status" value="1"/>
</dbReference>